<feature type="non-terminal residue" evidence="1">
    <location>
        <position position="1"/>
    </location>
</feature>
<sequence length="60" mass="6286">EKRKGVSGNARVFLTSSVDWVLPDTNFATTFALMKEPLKASASHPASSSQACLCGKPGCS</sequence>
<protein>
    <recommendedName>
        <fullName evidence="3">Post-SET domain-containing protein</fullName>
    </recommendedName>
</protein>
<evidence type="ECO:0000313" key="1">
    <source>
        <dbReference type="EMBL" id="KAF2619285.1"/>
    </source>
</evidence>
<proteinExistence type="predicted"/>
<evidence type="ECO:0000313" key="2">
    <source>
        <dbReference type="Proteomes" id="UP000712281"/>
    </source>
</evidence>
<comment type="caution">
    <text evidence="1">The sequence shown here is derived from an EMBL/GenBank/DDBJ whole genome shotgun (WGS) entry which is preliminary data.</text>
</comment>
<gene>
    <name evidence="1" type="ORF">F2Q68_00041957</name>
</gene>
<organism evidence="1 2">
    <name type="scientific">Brassica cretica</name>
    <name type="common">Mustard</name>
    <dbReference type="NCBI Taxonomy" id="69181"/>
    <lineage>
        <taxon>Eukaryota</taxon>
        <taxon>Viridiplantae</taxon>
        <taxon>Streptophyta</taxon>
        <taxon>Embryophyta</taxon>
        <taxon>Tracheophyta</taxon>
        <taxon>Spermatophyta</taxon>
        <taxon>Magnoliopsida</taxon>
        <taxon>eudicotyledons</taxon>
        <taxon>Gunneridae</taxon>
        <taxon>Pentapetalae</taxon>
        <taxon>rosids</taxon>
        <taxon>malvids</taxon>
        <taxon>Brassicales</taxon>
        <taxon>Brassicaceae</taxon>
        <taxon>Brassiceae</taxon>
        <taxon>Brassica</taxon>
    </lineage>
</organism>
<accession>A0A8S9K715</accession>
<evidence type="ECO:0008006" key="3">
    <source>
        <dbReference type="Google" id="ProtNLM"/>
    </source>
</evidence>
<dbReference type="Proteomes" id="UP000712281">
    <property type="component" value="Unassembled WGS sequence"/>
</dbReference>
<name>A0A8S9K715_BRACR</name>
<dbReference type="EMBL" id="QGKW02000007">
    <property type="protein sequence ID" value="KAF2619285.1"/>
    <property type="molecule type" value="Genomic_DNA"/>
</dbReference>
<reference evidence="1" key="1">
    <citation type="submission" date="2019-12" db="EMBL/GenBank/DDBJ databases">
        <title>Genome sequencing and annotation of Brassica cretica.</title>
        <authorList>
            <person name="Studholme D.J."/>
            <person name="Sarris P.F."/>
        </authorList>
    </citation>
    <scope>NUCLEOTIDE SEQUENCE</scope>
    <source>
        <strain evidence="1">PFS-001/15</strain>
        <tissue evidence="1">Leaf</tissue>
    </source>
</reference>